<feature type="compositionally biased region" description="Low complexity" evidence="2">
    <location>
        <begin position="10"/>
        <end position="55"/>
    </location>
</feature>
<dbReference type="SUPFAM" id="SSF144122">
    <property type="entry name" value="Tim10-like"/>
    <property type="match status" value="1"/>
</dbReference>
<keyword evidence="5" id="KW-1185">Reference proteome</keyword>
<dbReference type="GO" id="GO:0005743">
    <property type="term" value="C:mitochondrial inner membrane"/>
    <property type="evidence" value="ECO:0007669"/>
    <property type="project" value="UniProtKB-SubCell"/>
</dbReference>
<evidence type="ECO:0000256" key="2">
    <source>
        <dbReference type="SAM" id="MobiDB-lite"/>
    </source>
</evidence>
<gene>
    <name evidence="4" type="ORF">Pmani_016827</name>
</gene>
<name>A0AAE1PQW3_9EUCA</name>
<evidence type="ECO:0000313" key="4">
    <source>
        <dbReference type="EMBL" id="KAK4311695.1"/>
    </source>
</evidence>
<comment type="similarity">
    <text evidence="1">Belongs to the small Tim family.</text>
</comment>
<accession>A0AAE1PQW3</accession>
<keyword evidence="1" id="KW-0999">Mitochondrion inner membrane</keyword>
<dbReference type="EMBL" id="JAWZYT010001491">
    <property type="protein sequence ID" value="KAK4311695.1"/>
    <property type="molecule type" value="Genomic_DNA"/>
</dbReference>
<sequence>MRDKMGWLWGDSDSSSSSSSSSSSGSEFDSSSFSDTSSSAFSSFDSGPSFSSTSGLDGGGSSGKDQELQSFLVMEQQKAQMQSMIHKMNDLCWETCVGTPGSRLDSRTETCISNCVERFIDSSLFITNRFAQLLSKSSGGMM</sequence>
<dbReference type="Proteomes" id="UP001292094">
    <property type="component" value="Unassembled WGS sequence"/>
</dbReference>
<dbReference type="GO" id="GO:0015031">
    <property type="term" value="P:protein transport"/>
    <property type="evidence" value="ECO:0007669"/>
    <property type="project" value="UniProtKB-KW"/>
</dbReference>
<feature type="domain" description="Tim10-like" evidence="3">
    <location>
        <begin position="71"/>
        <end position="132"/>
    </location>
</feature>
<evidence type="ECO:0000259" key="3">
    <source>
        <dbReference type="Pfam" id="PF02953"/>
    </source>
</evidence>
<comment type="caution">
    <text evidence="4">The sequence shown here is derived from an EMBL/GenBank/DDBJ whole genome shotgun (WGS) entry which is preliminary data.</text>
</comment>
<feature type="region of interest" description="Disordered" evidence="2">
    <location>
        <begin position="1"/>
        <end position="70"/>
    </location>
</feature>
<keyword evidence="1" id="KW-1015">Disulfide bond</keyword>
<evidence type="ECO:0000313" key="5">
    <source>
        <dbReference type="Proteomes" id="UP001292094"/>
    </source>
</evidence>
<keyword evidence="1" id="KW-0472">Membrane</keyword>
<comment type="function">
    <text evidence="1">Mitochondrial intermembrane chaperone that participates in the import and insertion of some multi-pass transmembrane proteins into the mitochondrial inner membrane. Also required for the transfer of beta-barrel precursors from the TOM complex to the sorting and assembly machinery (SAM complex) of the outer membrane. Acts as a chaperone-like protein that protects the hydrophobic precursors from aggregation and guide them through the mitochondrial intermembrane space.</text>
</comment>
<reference evidence="4" key="1">
    <citation type="submission" date="2023-11" db="EMBL/GenBank/DDBJ databases">
        <title>Genome assemblies of two species of porcelain crab, Petrolisthes cinctipes and Petrolisthes manimaculis (Anomura: Porcellanidae).</title>
        <authorList>
            <person name="Angst P."/>
        </authorList>
    </citation>
    <scope>NUCLEOTIDE SEQUENCE</scope>
    <source>
        <strain evidence="4">PB745_02</strain>
        <tissue evidence="4">Gill</tissue>
    </source>
</reference>
<keyword evidence="1" id="KW-0143">Chaperone</keyword>
<comment type="subunit">
    <text evidence="1">Heterohexamer.</text>
</comment>
<protein>
    <recommendedName>
        <fullName evidence="1">Mitochondrial import inner membrane translocase subunit</fullName>
    </recommendedName>
</protein>
<dbReference type="Gene3D" id="1.10.287.810">
    <property type="entry name" value="Mitochondrial import inner membrane translocase subunit tim13 like domains"/>
    <property type="match status" value="1"/>
</dbReference>
<keyword evidence="1" id="KW-0813">Transport</keyword>
<dbReference type="Pfam" id="PF02953">
    <property type="entry name" value="zf-Tim10_DDP"/>
    <property type="match status" value="1"/>
</dbReference>
<organism evidence="4 5">
    <name type="scientific">Petrolisthes manimaculis</name>
    <dbReference type="NCBI Taxonomy" id="1843537"/>
    <lineage>
        <taxon>Eukaryota</taxon>
        <taxon>Metazoa</taxon>
        <taxon>Ecdysozoa</taxon>
        <taxon>Arthropoda</taxon>
        <taxon>Crustacea</taxon>
        <taxon>Multicrustacea</taxon>
        <taxon>Malacostraca</taxon>
        <taxon>Eumalacostraca</taxon>
        <taxon>Eucarida</taxon>
        <taxon>Decapoda</taxon>
        <taxon>Pleocyemata</taxon>
        <taxon>Anomura</taxon>
        <taxon>Galatheoidea</taxon>
        <taxon>Porcellanidae</taxon>
        <taxon>Petrolisthes</taxon>
    </lineage>
</organism>
<proteinExistence type="inferred from homology"/>
<comment type="domain">
    <text evidence="1">The twin CX3C motif contains 4 conserved Cys residues that form 2 disulfide bonds in the mitochondrial intermembrane space.</text>
</comment>
<dbReference type="InterPro" id="IPR035427">
    <property type="entry name" value="Tim10-like_dom_sf"/>
</dbReference>
<evidence type="ECO:0000256" key="1">
    <source>
        <dbReference type="RuleBase" id="RU367043"/>
    </source>
</evidence>
<keyword evidence="1" id="KW-0811">Translocation</keyword>
<comment type="subcellular location">
    <subcellularLocation>
        <location evidence="1">Mitochondrion inner membrane</location>
        <topology evidence="1">Peripheral membrane protein</topology>
        <orientation evidence="1">Intermembrane side</orientation>
    </subcellularLocation>
</comment>
<dbReference type="InterPro" id="IPR004217">
    <property type="entry name" value="Tim10-like"/>
</dbReference>
<dbReference type="AlphaFoldDB" id="A0AAE1PQW3"/>
<keyword evidence="1" id="KW-0496">Mitochondrion</keyword>
<keyword evidence="1" id="KW-0653">Protein transport</keyword>